<dbReference type="RefSeq" id="XP_013861205.1">
    <property type="nucleotide sequence ID" value="XM_014005751.1"/>
</dbReference>
<feature type="compositionally biased region" description="Basic and acidic residues" evidence="1">
    <location>
        <begin position="604"/>
        <end position="639"/>
    </location>
</feature>
<sequence>MLSDNLETPYEEEDEYIECVVCEKSLRGTSLYKIHLTTPAHLKRENCLVAEGKAIRQHIVPKFKDIVEYLEYLNLDEPIIGLNFFEEVPSFEPQLGPKYNCRLCNQAGVIVEMICHVIGRKHRQKYVEVERPDLVTWDHLTAKTQVGKSIRAKAEIVERQDGRGTPKLLLRKKVVEGSLNITRVPPNQRQKRNQNIPENAHYGAPSLLPDLDYKEKKKLSGFQENPKFYPDEPPMKKWFGGGDAASHNRLEEKPGRSDYREGFDYRKEFRNPDVYDPFENEYGEKPQSSWMPGPHNVPRYGYGEQMPHGQAQDSNYYPAGAPPLKRPYPERDALEEFYSEEVRRGQVRSHGYQPSSQMMYPEGDEQMRFMDGSLPHNNMAGAKRQGSSEPEIKRRSLSSSLDTDRSHEQRLIKEYHHEMRDQYQEKAFDNAGPNRPPSGQRHVEVFSPASNIPEPFRRFLKGGEKDERKNKRRSRFSDASPEEVKKAKETFRDEYAPPYAQTGMDSRPGGRPLRPETQSTQYLDHYTGLQSPHFSESYSRGGPESGDVFDMLKHVQIENAEEANFLKSKLSSILEEFKNKKMEKAAYDSQSQAGGSTNYGDSVPHPRDNSDHRRSEDPNFSHRRGWEQHDYMPEERQQEYNHPAQMDSSRGRYEDEPSFYPERFQESMHPQDFQPAEGEFFDPHSSAPPHQMEQDSRAQRDARYSNNLDKITSALLELVARK</sequence>
<dbReference type="AlphaFoldDB" id="A0A2I4B0C8"/>
<dbReference type="STRING" id="52670.A0A2I4B0C8"/>
<feature type="compositionally biased region" description="Basic and acidic residues" evidence="1">
    <location>
        <begin position="455"/>
        <end position="469"/>
    </location>
</feature>
<dbReference type="Proteomes" id="UP000192220">
    <property type="component" value="Unplaced"/>
</dbReference>
<keyword evidence="3" id="KW-1185">Reference proteome</keyword>
<dbReference type="KEGG" id="alim:106515774"/>
<feature type="domain" description="C2H2-type" evidence="2">
    <location>
        <begin position="19"/>
        <end position="41"/>
    </location>
</feature>
<evidence type="ECO:0000259" key="2">
    <source>
        <dbReference type="PROSITE" id="PS00028"/>
    </source>
</evidence>
<gene>
    <name evidence="4" type="primary">si:ch211-13c6.2</name>
</gene>
<feature type="compositionally biased region" description="Polar residues" evidence="1">
    <location>
        <begin position="588"/>
        <end position="600"/>
    </location>
</feature>
<organism evidence="3 4">
    <name type="scientific">Austrofundulus limnaeus</name>
    <name type="common">Annual killifish</name>
    <dbReference type="NCBI Taxonomy" id="52670"/>
    <lineage>
        <taxon>Eukaryota</taxon>
        <taxon>Metazoa</taxon>
        <taxon>Chordata</taxon>
        <taxon>Craniata</taxon>
        <taxon>Vertebrata</taxon>
        <taxon>Euteleostomi</taxon>
        <taxon>Actinopterygii</taxon>
        <taxon>Neopterygii</taxon>
        <taxon>Teleostei</taxon>
        <taxon>Neoteleostei</taxon>
        <taxon>Acanthomorphata</taxon>
        <taxon>Ovalentaria</taxon>
        <taxon>Atherinomorphae</taxon>
        <taxon>Cyprinodontiformes</taxon>
        <taxon>Rivulidae</taxon>
        <taxon>Austrofundulus</taxon>
    </lineage>
</organism>
<dbReference type="FunCoup" id="A0A2I4B0C8">
    <property type="interactions" value="90"/>
</dbReference>
<feature type="compositionally biased region" description="Polar residues" evidence="1">
    <location>
        <begin position="185"/>
        <end position="197"/>
    </location>
</feature>
<dbReference type="OrthoDB" id="5877502at2759"/>
<feature type="region of interest" description="Disordered" evidence="1">
    <location>
        <begin position="223"/>
        <end position="259"/>
    </location>
</feature>
<dbReference type="InterPro" id="IPR013087">
    <property type="entry name" value="Znf_C2H2_type"/>
</dbReference>
<feature type="compositionally biased region" description="Basic and acidic residues" evidence="1">
    <location>
        <begin position="692"/>
        <end position="703"/>
    </location>
</feature>
<feature type="region of interest" description="Disordered" evidence="1">
    <location>
        <begin position="274"/>
        <end position="328"/>
    </location>
</feature>
<feature type="region of interest" description="Disordered" evidence="1">
    <location>
        <begin position="367"/>
        <end position="547"/>
    </location>
</feature>
<protein>
    <submittedName>
        <fullName evidence="4">Uncharacterized protein si:ch211-13c6.2</fullName>
    </submittedName>
</protein>
<feature type="compositionally biased region" description="Basic and acidic residues" evidence="1">
    <location>
        <begin position="402"/>
        <end position="428"/>
    </location>
</feature>
<evidence type="ECO:0000313" key="3">
    <source>
        <dbReference type="Proteomes" id="UP000192220"/>
    </source>
</evidence>
<evidence type="ECO:0000256" key="1">
    <source>
        <dbReference type="SAM" id="MobiDB-lite"/>
    </source>
</evidence>
<dbReference type="PROSITE" id="PS00028">
    <property type="entry name" value="ZINC_FINGER_C2H2_1"/>
    <property type="match status" value="1"/>
</dbReference>
<feature type="compositionally biased region" description="Basic and acidic residues" evidence="1">
    <location>
        <begin position="482"/>
        <end position="495"/>
    </location>
</feature>
<dbReference type="InParanoid" id="A0A2I4B0C8"/>
<feature type="compositionally biased region" description="Polar residues" evidence="1">
    <location>
        <begin position="516"/>
        <end position="538"/>
    </location>
</feature>
<reference evidence="4" key="1">
    <citation type="submission" date="2025-08" db="UniProtKB">
        <authorList>
            <consortium name="RefSeq"/>
        </authorList>
    </citation>
    <scope>IDENTIFICATION</scope>
    <source>
        <strain evidence="4">Quisiro</strain>
        <tissue evidence="4">Liver</tissue>
    </source>
</reference>
<proteinExistence type="predicted"/>
<feature type="compositionally biased region" description="Basic and acidic residues" evidence="1">
    <location>
        <begin position="246"/>
        <end position="259"/>
    </location>
</feature>
<feature type="region of interest" description="Disordered" evidence="1">
    <location>
        <begin position="185"/>
        <end position="208"/>
    </location>
</feature>
<accession>A0A2I4B0C8</accession>
<feature type="region of interest" description="Disordered" evidence="1">
    <location>
        <begin position="340"/>
        <end position="359"/>
    </location>
</feature>
<evidence type="ECO:0000313" key="4">
    <source>
        <dbReference type="RefSeq" id="XP_013861205.1"/>
    </source>
</evidence>
<feature type="region of interest" description="Disordered" evidence="1">
    <location>
        <begin position="582"/>
        <end position="703"/>
    </location>
</feature>
<name>A0A2I4B0C8_AUSLI</name>